<dbReference type="Pfam" id="PF19291">
    <property type="entry name" value="TREH_N"/>
    <property type="match status" value="1"/>
</dbReference>
<keyword evidence="5" id="KW-0378">Hydrolase</keyword>
<feature type="domain" description="Trehalase-like N-terminal" evidence="3">
    <location>
        <begin position="16"/>
        <end position="160"/>
    </location>
</feature>
<dbReference type="InterPro" id="IPR045582">
    <property type="entry name" value="Trehalase-like_N"/>
</dbReference>
<dbReference type="GO" id="GO:0004553">
    <property type="term" value="F:hydrolase activity, hydrolyzing O-glycosyl compounds"/>
    <property type="evidence" value="ECO:0007669"/>
    <property type="project" value="TreeGrafter"/>
</dbReference>
<dbReference type="Pfam" id="PF00723">
    <property type="entry name" value="Glyco_hydro_15"/>
    <property type="match status" value="1"/>
</dbReference>
<sequence length="627" mass="68358">MTPGPSRPRPPEQLWLEHYGLIGDLRSAALIGADGSVAWLCLPQLDSPSVFGALLGPGAGFWRLQPADHAGLGTQRYWPGSNVLDTLFSVPGGTVTVTDFMPLGSDALQTDVGHLRLIRRVTVAGQATAVTSDFAPRPGYGQAARLGEEEGGLRFTRGQQSWFLWGSQPHVPDRHAAQAHFTLSPGEEAWFAVAEQPLHLEPEVLAECLADTHRTWTNWLAAGQTRRTLGDHPHRELEQRSALALKLLSAPDGGIVAAATTSLPEVLGGSRNWDYRYCWLRDSTFTAQALHHLGHREEAADLLKWFQRASRRASPRQLKIAYTVAGMPVPPERSLKLAGYRGSRPVHVGNGARNQRQLDVYGEVISAYFDGLRVGQTEMEDAVWQEISGLAGAVCGLWSKPDKGIWEARKPGQHHTYSKLMCWVALDRAVRMGEQCGRTVPPRWKRERGAVRGAILDKGFNPELNSFTQTFGGTALDATALMIPVMEFLPPDDPRVLGTLEAVRQHLADGALVRRYTTDDGLGGQEGYFLLCSFWLISAEALCGQVELARQHLDELIGHVSPLGLLAEEITPDGQHLLGNFPQAYSHVGLINALAYLQDAQGKLTAETAGHGSGQPLSGRGKSQQMG</sequence>
<dbReference type="PANTHER" id="PTHR31616:SF0">
    <property type="entry name" value="GLUCAN 1,4-ALPHA-GLUCOSIDASE"/>
    <property type="match status" value="1"/>
</dbReference>
<evidence type="ECO:0000256" key="1">
    <source>
        <dbReference type="SAM" id="MobiDB-lite"/>
    </source>
</evidence>
<gene>
    <name evidence="5" type="ORF">FHR04_01200</name>
    <name evidence="4" type="ORF">HNQ04_000454</name>
</gene>
<name>A0A5C4YCF2_9DEIO</name>
<keyword evidence="7" id="KW-1185">Reference proteome</keyword>
<dbReference type="Gene3D" id="1.50.10.10">
    <property type="match status" value="1"/>
</dbReference>
<dbReference type="Proteomes" id="UP000629870">
    <property type="component" value="Unassembled WGS sequence"/>
</dbReference>
<dbReference type="InterPro" id="IPR011613">
    <property type="entry name" value="GH15-like"/>
</dbReference>
<dbReference type="GO" id="GO:0005975">
    <property type="term" value="P:carbohydrate metabolic process"/>
    <property type="evidence" value="ECO:0007669"/>
    <property type="project" value="InterPro"/>
</dbReference>
<dbReference type="InterPro" id="IPR008928">
    <property type="entry name" value="6-hairpin_glycosidase_sf"/>
</dbReference>
<feature type="region of interest" description="Disordered" evidence="1">
    <location>
        <begin position="607"/>
        <end position="627"/>
    </location>
</feature>
<dbReference type="EMBL" id="VDMO01000001">
    <property type="protein sequence ID" value="TNM73074.1"/>
    <property type="molecule type" value="Genomic_DNA"/>
</dbReference>
<protein>
    <submittedName>
        <fullName evidence="4">GH15 family glucan-1,4-alpha-glucosidase</fullName>
    </submittedName>
    <submittedName>
        <fullName evidence="5">Glycoside hydrolase family 15 protein</fullName>
    </submittedName>
</protein>
<dbReference type="RefSeq" id="WP_139400112.1">
    <property type="nucleotide sequence ID" value="NZ_JACHEW010000002.1"/>
</dbReference>
<evidence type="ECO:0000259" key="2">
    <source>
        <dbReference type="Pfam" id="PF00723"/>
    </source>
</evidence>
<dbReference type="PANTHER" id="PTHR31616">
    <property type="entry name" value="TREHALASE"/>
    <property type="match status" value="1"/>
</dbReference>
<reference evidence="5 6" key="1">
    <citation type="submission" date="2019-06" db="EMBL/GenBank/DDBJ databases">
        <title>Genome sequence of Deinococcus radiopugnans ATCC 19172.</title>
        <authorList>
            <person name="Maclea K.S."/>
            <person name="Maynard C.R."/>
        </authorList>
    </citation>
    <scope>NUCLEOTIDE SEQUENCE [LARGE SCALE GENOMIC DNA]</scope>
    <source>
        <strain evidence="5 6">ATCC 19172</strain>
    </source>
</reference>
<feature type="domain" description="GH15-like" evidence="2">
    <location>
        <begin position="234"/>
        <end position="594"/>
    </location>
</feature>
<dbReference type="Proteomes" id="UP000313988">
    <property type="component" value="Unassembled WGS sequence"/>
</dbReference>
<comment type="caution">
    <text evidence="5">The sequence shown here is derived from an EMBL/GenBank/DDBJ whole genome shotgun (WGS) entry which is preliminary data.</text>
</comment>
<dbReference type="OrthoDB" id="3902805at2"/>
<dbReference type="InterPro" id="IPR012341">
    <property type="entry name" value="6hp_glycosidase-like_sf"/>
</dbReference>
<evidence type="ECO:0000259" key="3">
    <source>
        <dbReference type="Pfam" id="PF19291"/>
    </source>
</evidence>
<dbReference type="AlphaFoldDB" id="A0A5C4YCF2"/>
<evidence type="ECO:0000313" key="4">
    <source>
        <dbReference type="EMBL" id="MBB6015225.1"/>
    </source>
</evidence>
<evidence type="ECO:0000313" key="7">
    <source>
        <dbReference type="Proteomes" id="UP000629870"/>
    </source>
</evidence>
<accession>A0A5C4YCF2</accession>
<reference evidence="4 7" key="2">
    <citation type="submission" date="2020-08" db="EMBL/GenBank/DDBJ databases">
        <title>Genomic Encyclopedia of Type Strains, Phase IV (KMG-IV): sequencing the most valuable type-strain genomes for metagenomic binning, comparative biology and taxonomic classification.</title>
        <authorList>
            <person name="Goeker M."/>
        </authorList>
    </citation>
    <scope>NUCLEOTIDE SEQUENCE [LARGE SCALE GENOMIC DNA]</scope>
    <source>
        <strain evidence="4 7">DSM 12027</strain>
    </source>
</reference>
<proteinExistence type="predicted"/>
<evidence type="ECO:0000313" key="5">
    <source>
        <dbReference type="EMBL" id="TNM73074.1"/>
    </source>
</evidence>
<dbReference type="EMBL" id="JACHEW010000002">
    <property type="protein sequence ID" value="MBB6015225.1"/>
    <property type="molecule type" value="Genomic_DNA"/>
</dbReference>
<organism evidence="5 6">
    <name type="scientific">Deinococcus radiopugnans ATCC 19172</name>
    <dbReference type="NCBI Taxonomy" id="585398"/>
    <lineage>
        <taxon>Bacteria</taxon>
        <taxon>Thermotogati</taxon>
        <taxon>Deinococcota</taxon>
        <taxon>Deinococci</taxon>
        <taxon>Deinococcales</taxon>
        <taxon>Deinococcaceae</taxon>
        <taxon>Deinococcus</taxon>
    </lineage>
</organism>
<dbReference type="SUPFAM" id="SSF48208">
    <property type="entry name" value="Six-hairpin glycosidases"/>
    <property type="match status" value="1"/>
</dbReference>
<evidence type="ECO:0000313" key="6">
    <source>
        <dbReference type="Proteomes" id="UP000313988"/>
    </source>
</evidence>